<accession>A0ABQ9DNZ7</accession>
<sequence length="216" mass="23806">MAPWAADLNSYHSLTPILTTSIEQACCSFGSAKRPDLFVCALKRRTSGRMESIRSQMVKEKGWHKGYLHYLAQHKPPELGKLPHGLTAGSFSIAAVAVQEAGQMVLGAEKQNMEDSRRQELNGNDSHSINPIVCVFLMDNFTSLVFEVAPGGLRELQVLARTKRMVNGEALEQVAGEAVDVLSLEVYKARLDGTWSNLIQWKASMSMAGMLKLDDL</sequence>
<name>A0ABQ9DNZ7_9PASS</name>
<dbReference type="Proteomes" id="UP001145742">
    <property type="component" value="Unassembled WGS sequence"/>
</dbReference>
<protein>
    <submittedName>
        <fullName evidence="1">Uncharacterized protein</fullName>
    </submittedName>
</protein>
<organism evidence="1 2">
    <name type="scientific">Willisornis vidua</name>
    <name type="common">Xingu scale-backed antbird</name>
    <dbReference type="NCBI Taxonomy" id="1566151"/>
    <lineage>
        <taxon>Eukaryota</taxon>
        <taxon>Metazoa</taxon>
        <taxon>Chordata</taxon>
        <taxon>Craniata</taxon>
        <taxon>Vertebrata</taxon>
        <taxon>Euteleostomi</taxon>
        <taxon>Archelosauria</taxon>
        <taxon>Archosauria</taxon>
        <taxon>Dinosauria</taxon>
        <taxon>Saurischia</taxon>
        <taxon>Theropoda</taxon>
        <taxon>Coelurosauria</taxon>
        <taxon>Aves</taxon>
        <taxon>Neognathae</taxon>
        <taxon>Neoaves</taxon>
        <taxon>Telluraves</taxon>
        <taxon>Australaves</taxon>
        <taxon>Passeriformes</taxon>
        <taxon>Thamnophilidae</taxon>
        <taxon>Willisornis</taxon>
    </lineage>
</organism>
<reference evidence="1" key="1">
    <citation type="submission" date="2019-10" db="EMBL/GenBank/DDBJ databases">
        <authorList>
            <person name="Soares A.E.R."/>
            <person name="Aleixo A."/>
            <person name="Schneider P."/>
            <person name="Miyaki C.Y."/>
            <person name="Schneider M.P."/>
            <person name="Mello C."/>
            <person name="Vasconcelos A.T.R."/>
        </authorList>
    </citation>
    <scope>NUCLEOTIDE SEQUENCE</scope>
    <source>
        <tissue evidence="1">Muscle</tissue>
    </source>
</reference>
<keyword evidence="2" id="KW-1185">Reference proteome</keyword>
<gene>
    <name evidence="1" type="ORF">WISP_38309</name>
</gene>
<comment type="caution">
    <text evidence="1">The sequence shown here is derived from an EMBL/GenBank/DDBJ whole genome shotgun (WGS) entry which is preliminary data.</text>
</comment>
<proteinExistence type="predicted"/>
<evidence type="ECO:0000313" key="1">
    <source>
        <dbReference type="EMBL" id="KAJ7422349.1"/>
    </source>
</evidence>
<evidence type="ECO:0000313" key="2">
    <source>
        <dbReference type="Proteomes" id="UP001145742"/>
    </source>
</evidence>
<dbReference type="EMBL" id="WHWB01033043">
    <property type="protein sequence ID" value="KAJ7422349.1"/>
    <property type="molecule type" value="Genomic_DNA"/>
</dbReference>